<keyword evidence="3" id="KW-1185">Reference proteome</keyword>
<dbReference type="RefSeq" id="WP_111816604.1">
    <property type="nucleotide sequence ID" value="NZ_CBCRZQ010000009.1"/>
</dbReference>
<evidence type="ECO:0000259" key="1">
    <source>
        <dbReference type="Pfam" id="PF00534"/>
    </source>
</evidence>
<dbReference type="SUPFAM" id="SSF53756">
    <property type="entry name" value="UDP-Glycosyltransferase/glycogen phosphorylase"/>
    <property type="match status" value="1"/>
</dbReference>
<comment type="caution">
    <text evidence="2">The sequence shown here is derived from an EMBL/GenBank/DDBJ whole genome shotgun (WGS) entry which is preliminary data.</text>
</comment>
<reference evidence="2 3" key="1">
    <citation type="submission" date="2019-08" db="EMBL/GenBank/DDBJ databases">
        <title>Genome of Aequorivita lipolytica Y10-2 (type strain).</title>
        <authorList>
            <person name="Bowman J.P."/>
        </authorList>
    </citation>
    <scope>NUCLEOTIDE SEQUENCE [LARGE SCALE GENOMIC DNA]</scope>
    <source>
        <strain evidence="2 3">Y10-2</strain>
    </source>
</reference>
<protein>
    <submittedName>
        <fullName evidence="2">Glycosyltransferase</fullName>
    </submittedName>
</protein>
<evidence type="ECO:0000313" key="3">
    <source>
        <dbReference type="Proteomes" id="UP000321945"/>
    </source>
</evidence>
<dbReference type="AlphaFoldDB" id="A0A5C6YNZ2"/>
<sequence>MENPKKNILIFLDWFLPGTKSGGPVRSYANMLDHLGDYCNFYIVTRNTDYCSTEVYKNVASNQWNTFSKNTSVYYFSKDQLNRKNIKKLVDETEFDIAYINGIYSWYFSILPLWLLKKHMKIIVSARGMLNPQAFSVKGFKKKTYLSIANAIGLYKNVVFHATNLQESKHIKAILGNNTKTKVAPNFPRLLVGEFTQRNKNKVTTFANVARVSIEKGTLKMINAFKKVSENVILDIYGPIYDEAYWKLCQNEIDSLPSNVTVNYKGSVESEVIPSILEQYDFFIMLSEGENFGHSILEALSAGCPVIISDKTPWQGLEEKGVGWDLNINNTEKVSQILNSASSMTDEVYKRMSKQAFEYASDFYKDPQTMKLNRELFQ</sequence>
<feature type="domain" description="Glycosyl transferase family 1" evidence="1">
    <location>
        <begin position="199"/>
        <end position="357"/>
    </location>
</feature>
<dbReference type="InterPro" id="IPR050194">
    <property type="entry name" value="Glycosyltransferase_grp1"/>
</dbReference>
<evidence type="ECO:0000313" key="2">
    <source>
        <dbReference type="EMBL" id="TXD68587.1"/>
    </source>
</evidence>
<name>A0A5C6YNZ2_9FLAO</name>
<gene>
    <name evidence="2" type="ORF">ESV24_11790</name>
</gene>
<dbReference type="Proteomes" id="UP000321945">
    <property type="component" value="Unassembled WGS sequence"/>
</dbReference>
<dbReference type="GO" id="GO:0016757">
    <property type="term" value="F:glycosyltransferase activity"/>
    <property type="evidence" value="ECO:0007669"/>
    <property type="project" value="InterPro"/>
</dbReference>
<keyword evidence="2" id="KW-0808">Transferase</keyword>
<proteinExistence type="predicted"/>
<dbReference type="Gene3D" id="3.40.50.2000">
    <property type="entry name" value="Glycogen Phosphorylase B"/>
    <property type="match status" value="2"/>
</dbReference>
<dbReference type="OrthoDB" id="9790710at2"/>
<dbReference type="Pfam" id="PF00534">
    <property type="entry name" value="Glycos_transf_1"/>
    <property type="match status" value="1"/>
</dbReference>
<accession>A0A5C6YNZ2</accession>
<dbReference type="PANTHER" id="PTHR45947">
    <property type="entry name" value="SULFOQUINOVOSYL TRANSFERASE SQD2"/>
    <property type="match status" value="1"/>
</dbReference>
<dbReference type="EMBL" id="VORU01000010">
    <property type="protein sequence ID" value="TXD68587.1"/>
    <property type="molecule type" value="Genomic_DNA"/>
</dbReference>
<organism evidence="2 3">
    <name type="scientific">Aequorivita lipolytica</name>
    <dbReference type="NCBI Taxonomy" id="153267"/>
    <lineage>
        <taxon>Bacteria</taxon>
        <taxon>Pseudomonadati</taxon>
        <taxon>Bacteroidota</taxon>
        <taxon>Flavobacteriia</taxon>
        <taxon>Flavobacteriales</taxon>
        <taxon>Flavobacteriaceae</taxon>
        <taxon>Aequorivita</taxon>
    </lineage>
</organism>
<dbReference type="PANTHER" id="PTHR45947:SF3">
    <property type="entry name" value="SULFOQUINOVOSYL TRANSFERASE SQD2"/>
    <property type="match status" value="1"/>
</dbReference>
<dbReference type="InterPro" id="IPR001296">
    <property type="entry name" value="Glyco_trans_1"/>
</dbReference>